<evidence type="ECO:0000256" key="1">
    <source>
        <dbReference type="SAM" id="MobiDB-lite"/>
    </source>
</evidence>
<dbReference type="PANTHER" id="PTHR34194:SF27">
    <property type="match status" value="1"/>
</dbReference>
<dbReference type="PANTHER" id="PTHR34194">
    <property type="entry name" value="F14J8.16 PROTEIN"/>
    <property type="match status" value="1"/>
</dbReference>
<dbReference type="OrthoDB" id="298344at2759"/>
<accession>A0A072VQ79</accession>
<reference evidence="2 5" key="1">
    <citation type="journal article" date="2011" name="Nature">
        <title>The Medicago genome provides insight into the evolution of rhizobial symbioses.</title>
        <authorList>
            <person name="Young N.D."/>
            <person name="Debelle F."/>
            <person name="Oldroyd G.E."/>
            <person name="Geurts R."/>
            <person name="Cannon S.B."/>
            <person name="Udvardi M.K."/>
            <person name="Benedito V.A."/>
            <person name="Mayer K.F."/>
            <person name="Gouzy J."/>
            <person name="Schoof H."/>
            <person name="Van de Peer Y."/>
            <person name="Proost S."/>
            <person name="Cook D.R."/>
            <person name="Meyers B.C."/>
            <person name="Spannagl M."/>
            <person name="Cheung F."/>
            <person name="De Mita S."/>
            <person name="Krishnakumar V."/>
            <person name="Gundlach H."/>
            <person name="Zhou S."/>
            <person name="Mudge J."/>
            <person name="Bharti A.K."/>
            <person name="Murray J.D."/>
            <person name="Naoumkina M.A."/>
            <person name="Rosen B."/>
            <person name="Silverstein K.A."/>
            <person name="Tang H."/>
            <person name="Rombauts S."/>
            <person name="Zhao P.X."/>
            <person name="Zhou P."/>
            <person name="Barbe V."/>
            <person name="Bardou P."/>
            <person name="Bechner M."/>
            <person name="Bellec A."/>
            <person name="Berger A."/>
            <person name="Berges H."/>
            <person name="Bidwell S."/>
            <person name="Bisseling T."/>
            <person name="Choisne N."/>
            <person name="Couloux A."/>
            <person name="Denny R."/>
            <person name="Deshpande S."/>
            <person name="Dai X."/>
            <person name="Doyle J.J."/>
            <person name="Dudez A.M."/>
            <person name="Farmer A.D."/>
            <person name="Fouteau S."/>
            <person name="Franken C."/>
            <person name="Gibelin C."/>
            <person name="Gish J."/>
            <person name="Goldstein S."/>
            <person name="Gonzalez A.J."/>
            <person name="Green P.J."/>
            <person name="Hallab A."/>
            <person name="Hartog M."/>
            <person name="Hua A."/>
            <person name="Humphray S.J."/>
            <person name="Jeong D.H."/>
            <person name="Jing Y."/>
            <person name="Jocker A."/>
            <person name="Kenton S.M."/>
            <person name="Kim D.J."/>
            <person name="Klee K."/>
            <person name="Lai H."/>
            <person name="Lang C."/>
            <person name="Lin S."/>
            <person name="Macmil S.L."/>
            <person name="Magdelenat G."/>
            <person name="Matthews L."/>
            <person name="McCorrison J."/>
            <person name="Monaghan E.L."/>
            <person name="Mun J.H."/>
            <person name="Najar F.Z."/>
            <person name="Nicholson C."/>
            <person name="Noirot C."/>
            <person name="O'Bleness M."/>
            <person name="Paule C.R."/>
            <person name="Poulain J."/>
            <person name="Prion F."/>
            <person name="Qin B."/>
            <person name="Qu C."/>
            <person name="Retzel E.F."/>
            <person name="Riddle C."/>
            <person name="Sallet E."/>
            <person name="Samain S."/>
            <person name="Samson N."/>
            <person name="Sanders I."/>
            <person name="Saurat O."/>
            <person name="Scarpelli C."/>
            <person name="Schiex T."/>
            <person name="Segurens B."/>
            <person name="Severin A.J."/>
            <person name="Sherrier D.J."/>
            <person name="Shi R."/>
            <person name="Sims S."/>
            <person name="Singer S.R."/>
            <person name="Sinharoy S."/>
            <person name="Sterck L."/>
            <person name="Viollet A."/>
            <person name="Wang B.B."/>
            <person name="Wang K."/>
            <person name="Wang M."/>
            <person name="Wang X."/>
            <person name="Warfsmann J."/>
            <person name="Weissenbach J."/>
            <person name="White D.D."/>
            <person name="White J.D."/>
            <person name="Wiley G.B."/>
            <person name="Wincker P."/>
            <person name="Xing Y."/>
            <person name="Yang L."/>
            <person name="Yao Z."/>
            <person name="Ying F."/>
            <person name="Zhai J."/>
            <person name="Zhou L."/>
            <person name="Zuber A."/>
            <person name="Denarie J."/>
            <person name="Dixon R.A."/>
            <person name="May G.D."/>
            <person name="Schwartz D.C."/>
            <person name="Rogers J."/>
            <person name="Quetier F."/>
            <person name="Town C.D."/>
            <person name="Roe B.A."/>
        </authorList>
    </citation>
    <scope>NUCLEOTIDE SEQUENCE [LARGE SCALE GENOMIC DNA]</scope>
    <source>
        <strain evidence="2">A17</strain>
        <strain evidence="4 5">cv. Jemalong A17</strain>
    </source>
</reference>
<feature type="region of interest" description="Disordered" evidence="1">
    <location>
        <begin position="236"/>
        <end position="257"/>
    </location>
</feature>
<organism evidence="2 5">
    <name type="scientific">Medicago truncatula</name>
    <name type="common">Barrel medic</name>
    <name type="synonym">Medicago tribuloides</name>
    <dbReference type="NCBI Taxonomy" id="3880"/>
    <lineage>
        <taxon>Eukaryota</taxon>
        <taxon>Viridiplantae</taxon>
        <taxon>Streptophyta</taxon>
        <taxon>Embryophyta</taxon>
        <taxon>Tracheophyta</taxon>
        <taxon>Spermatophyta</taxon>
        <taxon>Magnoliopsida</taxon>
        <taxon>eudicotyledons</taxon>
        <taxon>Gunneridae</taxon>
        <taxon>Pentapetalae</taxon>
        <taxon>rosids</taxon>
        <taxon>fabids</taxon>
        <taxon>Fabales</taxon>
        <taxon>Fabaceae</taxon>
        <taxon>Papilionoideae</taxon>
        <taxon>50 kb inversion clade</taxon>
        <taxon>NPAAA clade</taxon>
        <taxon>Hologalegina</taxon>
        <taxon>IRL clade</taxon>
        <taxon>Trifolieae</taxon>
        <taxon>Medicago</taxon>
    </lineage>
</organism>
<reference evidence="6" key="4">
    <citation type="journal article" date="2018" name="Nat. Plants">
        <title>Whole-genome landscape of Medicago truncatula symbiotic genes.</title>
        <authorList>
            <person name="Pecrix Y."/>
            <person name="Staton S.E."/>
            <person name="Sallet E."/>
            <person name="Lelandais-Briere C."/>
            <person name="Moreau S."/>
            <person name="Carrere S."/>
            <person name="Blein T."/>
            <person name="Jardinaud M.F."/>
            <person name="Latrasse D."/>
            <person name="Zouine M."/>
            <person name="Zahm M."/>
            <person name="Kreplak J."/>
            <person name="Mayjonade B."/>
            <person name="Satge C."/>
            <person name="Perez M."/>
            <person name="Cauet S."/>
            <person name="Marande W."/>
            <person name="Chantry-Darmon C."/>
            <person name="Lopez-Roques C."/>
            <person name="Bouchez O."/>
            <person name="Berard A."/>
            <person name="Debelle F."/>
            <person name="Munos S."/>
            <person name="Bendahmane A."/>
            <person name="Berges H."/>
            <person name="Niebel A."/>
            <person name="Buitink J."/>
            <person name="Frugier F."/>
            <person name="Benhamed M."/>
            <person name="Crespi M."/>
            <person name="Gouzy J."/>
            <person name="Gamas P."/>
        </authorList>
    </citation>
    <scope>NUCLEOTIDE SEQUENCE [LARGE SCALE GENOMIC DNA]</scope>
    <source>
        <strain evidence="6">cv. Jemalong A17</strain>
    </source>
</reference>
<protein>
    <submittedName>
        <fullName evidence="2 4">Uncharacterized protein</fullName>
    </submittedName>
</protein>
<dbReference type="ExpressionAtlas" id="A0A072VQ79">
    <property type="expression patterns" value="differential"/>
</dbReference>
<dbReference type="KEGG" id="mtr:25482246"/>
<dbReference type="HOGENOM" id="CLU_038014_0_0_1"/>
<dbReference type="Proteomes" id="UP000002051">
    <property type="component" value="Unassembled WGS sequence"/>
</dbReference>
<dbReference type="STRING" id="3880.A0A072VQ79"/>
<name>A0A072VQ79_MEDTR</name>
<proteinExistence type="predicted"/>
<dbReference type="Gramene" id="rna1187">
    <property type="protein sequence ID" value="RHN77705.1"/>
    <property type="gene ID" value="gene1187"/>
</dbReference>
<dbReference type="Proteomes" id="UP000265566">
    <property type="component" value="Chromosome 1"/>
</dbReference>
<feature type="compositionally biased region" description="Low complexity" evidence="1">
    <location>
        <begin position="239"/>
        <end position="253"/>
    </location>
</feature>
<reference evidence="2 5" key="2">
    <citation type="journal article" date="2014" name="BMC Genomics">
        <title>An improved genome release (version Mt4.0) for the model legume Medicago truncatula.</title>
        <authorList>
            <person name="Tang H."/>
            <person name="Krishnakumar V."/>
            <person name="Bidwell S."/>
            <person name="Rosen B."/>
            <person name="Chan A."/>
            <person name="Zhou S."/>
            <person name="Gentzbittel L."/>
            <person name="Childs K.L."/>
            <person name="Yandell M."/>
            <person name="Gundlach H."/>
            <person name="Mayer K.F."/>
            <person name="Schwartz D.C."/>
            <person name="Town C.D."/>
        </authorList>
    </citation>
    <scope>GENOME REANNOTATION</scope>
    <source>
        <strain evidence="2">A17</strain>
        <strain evidence="4 5">cv. Jemalong A17</strain>
    </source>
</reference>
<gene>
    <name evidence="4" type="primary">25482246</name>
    <name evidence="2" type="ordered locus">MTR_1g026790</name>
    <name evidence="3" type="ORF">MtrunA17_Chr1g0157641</name>
</gene>
<reference evidence="3" key="5">
    <citation type="journal article" date="2018" name="Nat. Plants">
        <title>Whole-genome landscape of Medicago truncatula symbiotic genes.</title>
        <authorList>
            <person name="Pecrix Y."/>
            <person name="Gamas P."/>
            <person name="Carrere S."/>
        </authorList>
    </citation>
    <scope>NUCLEOTIDE SEQUENCE</scope>
    <source>
        <tissue evidence="3">Leaves</tissue>
    </source>
</reference>
<sequence>MGRALVKVELGDSHMSELNYPDDKRIRSERRWRRREAMNDSLKYNCFTSATKTTVMNGENMAALNAKNDHTIDLDADEDNVNNLSANTGEDDDKMDEDHGNMAALIDKNDHVIECDAADEDNVNNLSANTGEDDDEMGEDHGNTAALIDKNDHTIDDEADEDYAEFLSTYTGEEVDETDEDYGNTDALIDKNNQTIDDDADEDYMKFLSGYTSEDDDETDEDYRSFLTTYDPDILTDCSSNHNGGSNGNNSGSDETDADYAAFLPTYNPDDSGIDCASNHSGSNIDVNFDDNTGREDVGEGCSYFPNQSVSDHISDGVGVDEDDQLLGKSSSVRRNSLVSDQEFDTPEVQFDVDEDYEQFLNSVTIVDDDKEYFRDKNTTNTSNVEDENNSSDSDLIILDSYPICENTPFVSSKTYDTSCFGDKMNPEDNNQIAAYDLSEFRKRLMECLDRPYDQKEYDELLLKASKHTKKERHLETRRGVVKAYYSKGLSKSYLDMYPDLVKVITEFKEQHRVLFLLRGFFFWVEKVSLLGRFQPWRDESCLEILQKI</sequence>
<reference evidence="4" key="3">
    <citation type="submission" date="2015-04" db="UniProtKB">
        <authorList>
            <consortium name="EnsemblPlants"/>
        </authorList>
    </citation>
    <scope>IDENTIFICATION</scope>
    <source>
        <strain evidence="4">cv. Jemalong A17</strain>
    </source>
</reference>
<dbReference type="EMBL" id="PSQE01000001">
    <property type="protein sequence ID" value="RHN77705.1"/>
    <property type="molecule type" value="Genomic_DNA"/>
</dbReference>
<evidence type="ECO:0000313" key="4">
    <source>
        <dbReference type="EnsemblPlants" id="KEH40285"/>
    </source>
</evidence>
<evidence type="ECO:0000313" key="3">
    <source>
        <dbReference type="EMBL" id="RHN77705.1"/>
    </source>
</evidence>
<evidence type="ECO:0000313" key="2">
    <source>
        <dbReference type="EMBL" id="KEH40285.1"/>
    </source>
</evidence>
<evidence type="ECO:0000313" key="5">
    <source>
        <dbReference type="Proteomes" id="UP000002051"/>
    </source>
</evidence>
<dbReference type="AlphaFoldDB" id="A0A072VQ79"/>
<evidence type="ECO:0000313" key="6">
    <source>
        <dbReference type="Proteomes" id="UP000265566"/>
    </source>
</evidence>
<dbReference type="EnsemblPlants" id="KEH40285">
    <property type="protein sequence ID" value="KEH40285"/>
    <property type="gene ID" value="MTR_1g026790"/>
</dbReference>
<keyword evidence="5" id="KW-1185">Reference proteome</keyword>
<dbReference type="EMBL" id="CM001217">
    <property type="protein sequence ID" value="KEH40285.1"/>
    <property type="molecule type" value="Genomic_DNA"/>
</dbReference>